<keyword evidence="8" id="KW-0472">Membrane</keyword>
<dbReference type="GO" id="GO:0015771">
    <property type="term" value="P:trehalose transport"/>
    <property type="evidence" value="ECO:0007669"/>
    <property type="project" value="TreeGrafter"/>
</dbReference>
<evidence type="ECO:0000313" key="9">
    <source>
        <dbReference type="EMBL" id="AMB99056.1"/>
    </source>
</evidence>
<dbReference type="RefSeq" id="WP_067978118.1">
    <property type="nucleotide sequence ID" value="NZ_CP014163.1"/>
</dbReference>
<gene>
    <name evidence="9" type="ORF">AWM75_03140</name>
</gene>
<dbReference type="GO" id="GO:0009401">
    <property type="term" value="P:phosphoenolpyruvate-dependent sugar phosphotransferase system"/>
    <property type="evidence" value="ECO:0007669"/>
    <property type="project" value="UniProtKB-KW"/>
</dbReference>
<dbReference type="Pfam" id="PF02378">
    <property type="entry name" value="PTS_EIIC"/>
    <property type="match status" value="1"/>
</dbReference>
<dbReference type="Proteomes" id="UP000062260">
    <property type="component" value="Chromosome"/>
</dbReference>
<dbReference type="AlphaFoldDB" id="A0A109RHM5"/>
<organism evidence="9 10">
    <name type="scientific">Aerococcus urinaehominis</name>
    <dbReference type="NCBI Taxonomy" id="128944"/>
    <lineage>
        <taxon>Bacteria</taxon>
        <taxon>Bacillati</taxon>
        <taxon>Bacillota</taxon>
        <taxon>Bacilli</taxon>
        <taxon>Lactobacillales</taxon>
        <taxon>Aerococcaceae</taxon>
        <taxon>Aerococcus</taxon>
    </lineage>
</organism>
<evidence type="ECO:0000313" key="10">
    <source>
        <dbReference type="Proteomes" id="UP000062260"/>
    </source>
</evidence>
<keyword evidence="3" id="KW-1003">Cell membrane</keyword>
<dbReference type="InterPro" id="IPR013013">
    <property type="entry name" value="PTS_EIIC_1"/>
</dbReference>
<dbReference type="GO" id="GO:0005886">
    <property type="term" value="C:plasma membrane"/>
    <property type="evidence" value="ECO:0007669"/>
    <property type="project" value="UniProtKB-SubCell"/>
</dbReference>
<evidence type="ECO:0000256" key="7">
    <source>
        <dbReference type="ARBA" id="ARBA00022989"/>
    </source>
</evidence>
<evidence type="ECO:0000256" key="4">
    <source>
        <dbReference type="ARBA" id="ARBA00022597"/>
    </source>
</evidence>
<keyword evidence="10" id="KW-1185">Reference proteome</keyword>
<evidence type="ECO:0000256" key="3">
    <source>
        <dbReference type="ARBA" id="ARBA00022475"/>
    </source>
</evidence>
<reference evidence="9 10" key="1">
    <citation type="journal article" date="2016" name="Genome Announc.">
        <title>Complete Genome Sequences of Aerococcus christensenii CCUG 28831T, Aerococcus sanguinicola CCUG 43001T, Aerococcus urinae CCUG 36881T, Aerococcus urinaeequi CCUG 28094T, Aerococcus urinaehominis CCUG 42038 BT, and Aerococcus viridans CCUG 4311T.</title>
        <authorList>
            <person name="Carkaci D."/>
            <person name="Dargis R."/>
            <person name="Nielsen X.C."/>
            <person name="Skovgaard O."/>
            <person name="Fuursted K."/>
            <person name="Christensen J.J."/>
        </authorList>
    </citation>
    <scope>NUCLEOTIDE SEQUENCE [LARGE SCALE GENOMIC DNA]</scope>
    <source>
        <strain evidence="9 10">CCUG42038B</strain>
    </source>
</reference>
<evidence type="ECO:0000256" key="2">
    <source>
        <dbReference type="ARBA" id="ARBA00022448"/>
    </source>
</evidence>
<dbReference type="InterPro" id="IPR050558">
    <property type="entry name" value="PTS_Sugar-Specific_Components"/>
</dbReference>
<evidence type="ECO:0000256" key="6">
    <source>
        <dbReference type="ARBA" id="ARBA00022692"/>
    </source>
</evidence>
<dbReference type="PANTHER" id="PTHR30175:SF1">
    <property type="entry name" value="PTS SYSTEM ARBUTIN-, CELLOBIOSE-, AND SALICIN-SPECIFIC EIIBC COMPONENT-RELATED"/>
    <property type="match status" value="1"/>
</dbReference>
<sequence>MNQTQTGSKSVINRILDALKEIFAPNLVALSAAGILQGITIILHSLGIIQEGRAEYIILNTISSAVFYFLPILLAFSAARVFNTSQVLAACVAMFLLHPDIVANLQQYGGTADFFGVPLPPGHYPSSVIPIIVIVWAQQYIERFWHKIIPDLVEGVFAPMLTLATMAILALTILGPIGELGAGALLWVINFFSTKAAWLVPTLLGGFGIFVVMTGAHYSLFPVVMQSLAAGQPDTFFIPGMMASNIALAAAVLAVVIKTNSGSYRQYTLSATITAALGVSQPGLYGVAIPMRNVMVAAISGGLAGGLYAGIAKVYAYAFVNPGLAALPAFISPDGSIANMVNVLIEMAIAGGIAFAIVMLTPYHELADHDIAEITRTK</sequence>
<dbReference type="OrthoDB" id="9769191at2"/>
<keyword evidence="2" id="KW-0813">Transport</keyword>
<evidence type="ECO:0000256" key="8">
    <source>
        <dbReference type="ARBA" id="ARBA00023136"/>
    </source>
</evidence>
<dbReference type="STRING" id="128944.AWM75_03140"/>
<keyword evidence="5" id="KW-0598">Phosphotransferase system</keyword>
<accession>A0A109RHM5</accession>
<dbReference type="GO" id="GO:0008982">
    <property type="term" value="F:protein-N(PI)-phosphohistidine-sugar phosphotransferase activity"/>
    <property type="evidence" value="ECO:0007669"/>
    <property type="project" value="InterPro"/>
</dbReference>
<dbReference type="PANTHER" id="PTHR30175">
    <property type="entry name" value="PHOSPHOTRANSFERASE SYSTEM TRANSPORT PROTEIN"/>
    <property type="match status" value="1"/>
</dbReference>
<keyword evidence="7" id="KW-1133">Transmembrane helix</keyword>
<dbReference type="PROSITE" id="PS51103">
    <property type="entry name" value="PTS_EIIC_TYPE_1"/>
    <property type="match status" value="1"/>
</dbReference>
<dbReference type="GO" id="GO:0090589">
    <property type="term" value="F:protein-phosphocysteine-trehalose phosphotransferase system transporter activity"/>
    <property type="evidence" value="ECO:0007669"/>
    <property type="project" value="TreeGrafter"/>
</dbReference>
<keyword evidence="6" id="KW-0812">Transmembrane</keyword>
<keyword evidence="4" id="KW-0762">Sugar transport</keyword>
<dbReference type="KEGG" id="auh:AWM75_03140"/>
<dbReference type="InterPro" id="IPR003352">
    <property type="entry name" value="PTS_EIIC"/>
</dbReference>
<comment type="subcellular location">
    <subcellularLocation>
        <location evidence="1">Cell membrane</location>
        <topology evidence="1">Multi-pass membrane protein</topology>
    </subcellularLocation>
</comment>
<evidence type="ECO:0000256" key="1">
    <source>
        <dbReference type="ARBA" id="ARBA00004651"/>
    </source>
</evidence>
<evidence type="ECO:0000256" key="5">
    <source>
        <dbReference type="ARBA" id="ARBA00022683"/>
    </source>
</evidence>
<proteinExistence type="predicted"/>
<protein>
    <submittedName>
        <fullName evidence="9">Uncharacterized protein</fullName>
    </submittedName>
</protein>
<dbReference type="EMBL" id="CP014163">
    <property type="protein sequence ID" value="AMB99056.1"/>
    <property type="molecule type" value="Genomic_DNA"/>
</dbReference>
<name>A0A109RHM5_9LACT</name>
<reference evidence="10" key="2">
    <citation type="submission" date="2016-01" db="EMBL/GenBank/DDBJ databases">
        <title>Six Aerococcus type strain genome sequencing and assembly using PacBio and Illumina Hiseq.</title>
        <authorList>
            <person name="Carkaci D."/>
            <person name="Dargis R."/>
            <person name="Nielsen X.C."/>
            <person name="Skovgaard O."/>
            <person name="Fuursted K."/>
            <person name="Christensen J.J."/>
        </authorList>
    </citation>
    <scope>NUCLEOTIDE SEQUENCE [LARGE SCALE GENOMIC DNA]</scope>
    <source>
        <strain evidence="10">CCUG42038B</strain>
    </source>
</reference>